<dbReference type="InterPro" id="IPR020846">
    <property type="entry name" value="MFS_dom"/>
</dbReference>
<evidence type="ECO:0000256" key="1">
    <source>
        <dbReference type="SAM" id="MobiDB-lite"/>
    </source>
</evidence>
<feature type="transmembrane region" description="Helical" evidence="2">
    <location>
        <begin position="307"/>
        <end position="326"/>
    </location>
</feature>
<dbReference type="PANTHER" id="PTHR11360">
    <property type="entry name" value="MONOCARBOXYLATE TRANSPORTER"/>
    <property type="match status" value="1"/>
</dbReference>
<gene>
    <name evidence="4" type="ORF">METZ01_LOCUS114884</name>
</gene>
<dbReference type="Gene3D" id="1.20.1250.20">
    <property type="entry name" value="MFS general substrate transporter like domains"/>
    <property type="match status" value="1"/>
</dbReference>
<evidence type="ECO:0000313" key="4">
    <source>
        <dbReference type="EMBL" id="SVA62030.1"/>
    </source>
</evidence>
<dbReference type="InterPro" id="IPR036259">
    <property type="entry name" value="MFS_trans_sf"/>
</dbReference>
<dbReference type="Pfam" id="PF07690">
    <property type="entry name" value="MFS_1"/>
    <property type="match status" value="1"/>
</dbReference>
<feature type="transmembrane region" description="Helical" evidence="2">
    <location>
        <begin position="113"/>
        <end position="133"/>
    </location>
</feature>
<feature type="transmembrane region" description="Helical" evidence="2">
    <location>
        <begin position="91"/>
        <end position="107"/>
    </location>
</feature>
<organism evidence="4">
    <name type="scientific">marine metagenome</name>
    <dbReference type="NCBI Taxonomy" id="408172"/>
    <lineage>
        <taxon>unclassified sequences</taxon>
        <taxon>metagenomes</taxon>
        <taxon>ecological metagenomes</taxon>
    </lineage>
</organism>
<feature type="transmembrane region" description="Helical" evidence="2">
    <location>
        <begin position="20"/>
        <end position="47"/>
    </location>
</feature>
<dbReference type="InterPro" id="IPR011701">
    <property type="entry name" value="MFS"/>
</dbReference>
<feature type="transmembrane region" description="Helical" evidence="2">
    <location>
        <begin position="276"/>
        <end position="295"/>
    </location>
</feature>
<feature type="transmembrane region" description="Helical" evidence="2">
    <location>
        <begin position="366"/>
        <end position="388"/>
    </location>
</feature>
<feature type="domain" description="Major facilitator superfamily (MFS) profile" evidence="3">
    <location>
        <begin position="24"/>
        <end position="389"/>
    </location>
</feature>
<sequence length="389" mass="41582">MTLGINGHYSVAERQGTFFYGWVIVGLTFVIQFLAMGSTFYIFGVLLKPLTEALDADRFLVSLGLSSQMVVGALLGPWLGSAVAKYPIRPLMSAGILLLSLGLFAVSQSTKLWHFYVGFALIVSVGFALAGPLPNAALVANWFNRQRGTAMGISQFGVTFSGVILVPLFTWLMIDFGWRTALIIFAGGVPLIGLPAIWAGMVKTPEERNLSPDGDDTGPGPTETEAPSGTHWTLRRALGEKSIRLIAIVMGSGFITISAVLLSIHSHMTDSGMSDLRASSIIAAMTFTGALAKPLFGILTDYLNKKLVTYISIGAQFSGVAGFVLFDSFSALIVAAGIFGFGYGAQMPLFNILVATIYGRRDFPRVIGLMGPIMLPFNMLGLPLATLAY</sequence>
<dbReference type="GO" id="GO:0022857">
    <property type="term" value="F:transmembrane transporter activity"/>
    <property type="evidence" value="ECO:0007669"/>
    <property type="project" value="InterPro"/>
</dbReference>
<feature type="region of interest" description="Disordered" evidence="1">
    <location>
        <begin position="208"/>
        <end position="229"/>
    </location>
</feature>
<feature type="transmembrane region" description="Helical" evidence="2">
    <location>
        <begin position="180"/>
        <end position="201"/>
    </location>
</feature>
<feature type="transmembrane region" description="Helical" evidence="2">
    <location>
        <begin position="245"/>
        <end position="264"/>
    </location>
</feature>
<feature type="transmembrane region" description="Helical" evidence="2">
    <location>
        <begin position="332"/>
        <end position="354"/>
    </location>
</feature>
<dbReference type="PROSITE" id="PS50850">
    <property type="entry name" value="MFS"/>
    <property type="match status" value="1"/>
</dbReference>
<dbReference type="PANTHER" id="PTHR11360:SF290">
    <property type="entry name" value="MONOCARBOXYLATE MFS PERMEASE"/>
    <property type="match status" value="1"/>
</dbReference>
<protein>
    <recommendedName>
        <fullName evidence="3">Major facilitator superfamily (MFS) profile domain-containing protein</fullName>
    </recommendedName>
</protein>
<feature type="transmembrane region" description="Helical" evidence="2">
    <location>
        <begin position="153"/>
        <end position="174"/>
    </location>
</feature>
<proteinExistence type="predicted"/>
<feature type="transmembrane region" description="Helical" evidence="2">
    <location>
        <begin position="59"/>
        <end position="79"/>
    </location>
</feature>
<evidence type="ECO:0000256" key="2">
    <source>
        <dbReference type="SAM" id="Phobius"/>
    </source>
</evidence>
<accession>A0A381XBQ1</accession>
<feature type="non-terminal residue" evidence="4">
    <location>
        <position position="389"/>
    </location>
</feature>
<evidence type="ECO:0000259" key="3">
    <source>
        <dbReference type="PROSITE" id="PS50850"/>
    </source>
</evidence>
<dbReference type="SUPFAM" id="SSF103473">
    <property type="entry name" value="MFS general substrate transporter"/>
    <property type="match status" value="1"/>
</dbReference>
<keyword evidence="2" id="KW-1133">Transmembrane helix</keyword>
<dbReference type="InterPro" id="IPR050327">
    <property type="entry name" value="Proton-linked_MCT"/>
</dbReference>
<reference evidence="4" key="1">
    <citation type="submission" date="2018-05" db="EMBL/GenBank/DDBJ databases">
        <authorList>
            <person name="Lanie J.A."/>
            <person name="Ng W.-L."/>
            <person name="Kazmierczak K.M."/>
            <person name="Andrzejewski T.M."/>
            <person name="Davidsen T.M."/>
            <person name="Wayne K.J."/>
            <person name="Tettelin H."/>
            <person name="Glass J.I."/>
            <person name="Rusch D."/>
            <person name="Podicherti R."/>
            <person name="Tsui H.-C.T."/>
            <person name="Winkler M.E."/>
        </authorList>
    </citation>
    <scope>NUCLEOTIDE SEQUENCE</scope>
</reference>
<name>A0A381XBQ1_9ZZZZ</name>
<dbReference type="EMBL" id="UINC01014562">
    <property type="protein sequence ID" value="SVA62030.1"/>
    <property type="molecule type" value="Genomic_DNA"/>
</dbReference>
<dbReference type="AlphaFoldDB" id="A0A381XBQ1"/>
<keyword evidence="2" id="KW-0812">Transmembrane</keyword>
<keyword evidence="2" id="KW-0472">Membrane</keyword>